<protein>
    <submittedName>
        <fullName evidence="1">Uncharacterized protein</fullName>
    </submittedName>
</protein>
<reference evidence="1 2" key="1">
    <citation type="submission" date="2020-08" db="EMBL/GenBank/DDBJ databases">
        <title>Genomic Encyclopedia of Type Strains, Phase IV (KMG-IV): sequencing the most valuable type-strain genomes for metagenomic binning, comparative biology and taxonomic classification.</title>
        <authorList>
            <person name="Goeker M."/>
        </authorList>
    </citation>
    <scope>NUCLEOTIDE SEQUENCE [LARGE SCALE GENOMIC DNA]</scope>
    <source>
        <strain evidence="1 2">DSM 104969</strain>
    </source>
</reference>
<dbReference type="AlphaFoldDB" id="A0A840CQK4"/>
<evidence type="ECO:0000313" key="1">
    <source>
        <dbReference type="EMBL" id="MBB4036959.1"/>
    </source>
</evidence>
<proteinExistence type="predicted"/>
<comment type="caution">
    <text evidence="1">The sequence shown here is derived from an EMBL/GenBank/DDBJ whole genome shotgun (WGS) entry which is preliminary data.</text>
</comment>
<dbReference type="RefSeq" id="WP_183307841.1">
    <property type="nucleotide sequence ID" value="NZ_JACIEP010000010.1"/>
</dbReference>
<gene>
    <name evidence="1" type="ORF">GGR21_002873</name>
</gene>
<dbReference type="EMBL" id="JACIEP010000010">
    <property type="protein sequence ID" value="MBB4036959.1"/>
    <property type="molecule type" value="Genomic_DNA"/>
</dbReference>
<accession>A0A840CQK4</accession>
<keyword evidence="2" id="KW-1185">Reference proteome</keyword>
<organism evidence="1 2">
    <name type="scientific">Dysgonomonas hofstadii</name>
    <dbReference type="NCBI Taxonomy" id="637886"/>
    <lineage>
        <taxon>Bacteria</taxon>
        <taxon>Pseudomonadati</taxon>
        <taxon>Bacteroidota</taxon>
        <taxon>Bacteroidia</taxon>
        <taxon>Bacteroidales</taxon>
        <taxon>Dysgonomonadaceae</taxon>
        <taxon>Dysgonomonas</taxon>
    </lineage>
</organism>
<sequence>MIKSIINIFRTQAREHKTIRAFYYNRNYELGNGKEAHPIFWLEDPLNGRNQDNIFTNSVNFSILFLPVSQESVSHMQNLAFSIGLNIIERIKKNPSLGITIRPDWTYATLRNYYDNNACGCRFSVNFTQVNMQNLCLIEEQFDREKEFENLSGLSGFNTPALGSIEIFEGKLPDFDIKISKQ</sequence>
<name>A0A840CQK4_9BACT</name>
<dbReference type="Proteomes" id="UP000555103">
    <property type="component" value="Unassembled WGS sequence"/>
</dbReference>
<evidence type="ECO:0000313" key="2">
    <source>
        <dbReference type="Proteomes" id="UP000555103"/>
    </source>
</evidence>